<dbReference type="EMBL" id="CP002630">
    <property type="protein sequence ID" value="AEB11892.1"/>
    <property type="molecule type" value="Genomic_DNA"/>
</dbReference>
<dbReference type="InterPro" id="IPR012795">
    <property type="entry name" value="tRNA_Ile_lys_synt_N"/>
</dbReference>
<comment type="catalytic activity">
    <reaction evidence="9 11">
        <text>cytidine(34) in tRNA(Ile2) + L-lysine + ATP = lysidine(34) in tRNA(Ile2) + AMP + diphosphate + H(+)</text>
        <dbReference type="Rhea" id="RHEA:43744"/>
        <dbReference type="Rhea" id="RHEA-COMP:10625"/>
        <dbReference type="Rhea" id="RHEA-COMP:10670"/>
        <dbReference type="ChEBI" id="CHEBI:15378"/>
        <dbReference type="ChEBI" id="CHEBI:30616"/>
        <dbReference type="ChEBI" id="CHEBI:32551"/>
        <dbReference type="ChEBI" id="CHEBI:33019"/>
        <dbReference type="ChEBI" id="CHEBI:82748"/>
        <dbReference type="ChEBI" id="CHEBI:83665"/>
        <dbReference type="ChEBI" id="CHEBI:456215"/>
        <dbReference type="EC" id="6.3.4.19"/>
    </reaction>
</comment>
<comment type="function">
    <text evidence="10">Catalyzes the deamination of adenosine to inosine at the wobble position 34 of tRNA(Arg2).</text>
</comment>
<dbReference type="InterPro" id="IPR002125">
    <property type="entry name" value="CMP_dCMP_dom"/>
</dbReference>
<dbReference type="PROSITE" id="PS51747">
    <property type="entry name" value="CYT_DCMP_DEAMINASES_2"/>
    <property type="match status" value="1"/>
</dbReference>
<comment type="catalytic activity">
    <reaction evidence="8 10">
        <text>adenosine(34) in tRNA + H2O + H(+) = inosine(34) in tRNA + NH4(+)</text>
        <dbReference type="Rhea" id="RHEA:43168"/>
        <dbReference type="Rhea" id="RHEA-COMP:10373"/>
        <dbReference type="Rhea" id="RHEA-COMP:10374"/>
        <dbReference type="ChEBI" id="CHEBI:15377"/>
        <dbReference type="ChEBI" id="CHEBI:15378"/>
        <dbReference type="ChEBI" id="CHEBI:28938"/>
        <dbReference type="ChEBI" id="CHEBI:74411"/>
        <dbReference type="ChEBI" id="CHEBI:82852"/>
        <dbReference type="EC" id="3.5.4.33"/>
    </reaction>
</comment>
<evidence type="ECO:0000256" key="8">
    <source>
        <dbReference type="ARBA" id="ARBA00048045"/>
    </source>
</evidence>
<dbReference type="InterPro" id="IPR014729">
    <property type="entry name" value="Rossmann-like_a/b/a_fold"/>
</dbReference>
<dbReference type="STRING" id="869210.Marky_1151"/>
<dbReference type="eggNOG" id="COG0590">
    <property type="taxonomic scope" value="Bacteria"/>
</dbReference>
<keyword evidence="11" id="KW-0963">Cytoplasm</keyword>
<dbReference type="AlphaFoldDB" id="F2NP91"/>
<comment type="subcellular location">
    <subcellularLocation>
        <location evidence="11">Cytoplasm</location>
    </subcellularLocation>
</comment>
<keyword evidence="3 11" id="KW-0819">tRNA processing</keyword>
<dbReference type="EC" id="3.5.4.33" evidence="10"/>
<feature type="binding site" evidence="11">
    <location>
        <begin position="31"/>
        <end position="36"/>
    </location>
    <ligand>
        <name>ATP</name>
        <dbReference type="ChEBI" id="CHEBI:30616"/>
    </ligand>
</feature>
<dbReference type="EC" id="6.3.4.19" evidence="11"/>
<dbReference type="InterPro" id="IPR011063">
    <property type="entry name" value="TilS/TtcA_N"/>
</dbReference>
<evidence type="ECO:0000256" key="3">
    <source>
        <dbReference type="ARBA" id="ARBA00022694"/>
    </source>
</evidence>
<keyword evidence="4 10" id="KW-0479">Metal-binding</keyword>
<keyword evidence="5 11" id="KW-0547">Nucleotide-binding</keyword>
<dbReference type="PROSITE" id="PS00903">
    <property type="entry name" value="CYT_DCMP_DEAMINASES_1"/>
    <property type="match status" value="1"/>
</dbReference>
<evidence type="ECO:0000313" key="13">
    <source>
        <dbReference type="EMBL" id="AEB11892.1"/>
    </source>
</evidence>
<dbReference type="GO" id="GO:0008270">
    <property type="term" value="F:zinc ion binding"/>
    <property type="evidence" value="ECO:0007669"/>
    <property type="project" value="UniProtKB-UniRule"/>
</dbReference>
<evidence type="ECO:0000256" key="5">
    <source>
        <dbReference type="ARBA" id="ARBA00022741"/>
    </source>
</evidence>
<keyword evidence="14" id="KW-1185">Reference proteome</keyword>
<comment type="domain">
    <text evidence="11">The N-terminal region contains the highly conserved SGGXDS motif, predicted to be a P-loop motif involved in ATP binding.</text>
</comment>
<keyword evidence="6 10" id="KW-0862">Zinc</keyword>
<dbReference type="NCBIfam" id="TIGR02432">
    <property type="entry name" value="lysidine_TilS_N"/>
    <property type="match status" value="1"/>
</dbReference>
<evidence type="ECO:0000256" key="11">
    <source>
        <dbReference type="HAMAP-Rule" id="MF_01161"/>
    </source>
</evidence>
<dbReference type="GO" id="GO:0005737">
    <property type="term" value="C:cytoplasm"/>
    <property type="evidence" value="ECO:0007669"/>
    <property type="project" value="UniProtKB-SubCell"/>
</dbReference>
<dbReference type="OrthoDB" id="9807403at2"/>
<feature type="active site" description="Proton donor" evidence="10">
    <location>
        <position position="435"/>
    </location>
</feature>
<dbReference type="Pfam" id="PF01171">
    <property type="entry name" value="ATP_bind_3"/>
    <property type="match status" value="1"/>
</dbReference>
<dbReference type="GO" id="GO:0052717">
    <property type="term" value="F:tRNA-specific adenosine-34 deaminase activity"/>
    <property type="evidence" value="ECO:0007669"/>
    <property type="project" value="UniProtKB-UniRule"/>
</dbReference>
<dbReference type="InterPro" id="IPR058535">
    <property type="entry name" value="MafB19-deam"/>
</dbReference>
<keyword evidence="7 11" id="KW-0067">ATP-binding</keyword>
<proteinExistence type="inferred from homology"/>
<dbReference type="HOGENOM" id="CLU_018869_0_1_0"/>
<evidence type="ECO:0000313" key="14">
    <source>
        <dbReference type="Proteomes" id="UP000007030"/>
    </source>
</evidence>
<dbReference type="GO" id="GO:0005524">
    <property type="term" value="F:ATP binding"/>
    <property type="evidence" value="ECO:0007669"/>
    <property type="project" value="UniProtKB-UniRule"/>
</dbReference>
<dbReference type="HAMAP" id="MF_00972">
    <property type="entry name" value="tRNA_aden_deaminase"/>
    <property type="match status" value="1"/>
</dbReference>
<evidence type="ECO:0000256" key="1">
    <source>
        <dbReference type="ARBA" id="ARBA00010669"/>
    </source>
</evidence>
<dbReference type="HAMAP" id="MF_01161">
    <property type="entry name" value="tRNA_Ile_lys_synt"/>
    <property type="match status" value="1"/>
</dbReference>
<dbReference type="PANTHER" id="PTHR43033:SF1">
    <property type="entry name" value="TRNA(ILE)-LYSIDINE SYNTHASE-RELATED"/>
    <property type="match status" value="1"/>
</dbReference>
<evidence type="ECO:0000256" key="9">
    <source>
        <dbReference type="ARBA" id="ARBA00048539"/>
    </source>
</evidence>
<dbReference type="RefSeq" id="WP_013703939.1">
    <property type="nucleotide sequence ID" value="NC_015387.1"/>
</dbReference>
<dbReference type="Proteomes" id="UP000007030">
    <property type="component" value="Chromosome"/>
</dbReference>
<dbReference type="SUPFAM" id="SSF52402">
    <property type="entry name" value="Adenine nucleotide alpha hydrolases-like"/>
    <property type="match status" value="1"/>
</dbReference>
<comment type="subunit">
    <text evidence="10">Homodimer.</text>
</comment>
<comment type="function">
    <text evidence="11">Ligates lysine onto the cytidine present at position 34 of the AUA codon-specific tRNA(Ile) that contains the anticodon CAU, in an ATP-dependent manner. Cytidine is converted to lysidine, thus changing the amino acid specificity of the tRNA from methionine to isoleucine.</text>
</comment>
<dbReference type="SUPFAM" id="SSF82829">
    <property type="entry name" value="MesJ substrate recognition domain-like"/>
    <property type="match status" value="1"/>
</dbReference>
<dbReference type="SUPFAM" id="SSF53927">
    <property type="entry name" value="Cytidine deaminase-like"/>
    <property type="match status" value="1"/>
</dbReference>
<accession>F2NP91</accession>
<dbReference type="Gene3D" id="3.40.50.620">
    <property type="entry name" value="HUPs"/>
    <property type="match status" value="1"/>
</dbReference>
<dbReference type="InterPro" id="IPR016193">
    <property type="entry name" value="Cytidine_deaminase-like"/>
</dbReference>
<comment type="similarity">
    <text evidence="11">Belongs to the tRNA(Ile)-lysidine synthase family.</text>
</comment>
<dbReference type="GO" id="GO:0032267">
    <property type="term" value="F:tRNA(Ile)-lysidine synthase activity"/>
    <property type="evidence" value="ECO:0007669"/>
    <property type="project" value="UniProtKB-EC"/>
</dbReference>
<evidence type="ECO:0000256" key="7">
    <source>
        <dbReference type="ARBA" id="ARBA00022840"/>
    </source>
</evidence>
<feature type="binding site" evidence="10">
    <location>
        <position position="463"/>
    </location>
    <ligand>
        <name>Zn(2+)</name>
        <dbReference type="ChEBI" id="CHEBI:29105"/>
        <note>catalytic</note>
    </ligand>
</feature>
<dbReference type="Gene3D" id="3.40.140.10">
    <property type="entry name" value="Cytidine Deaminase, domain 2"/>
    <property type="match status" value="1"/>
</dbReference>
<dbReference type="InterPro" id="IPR016192">
    <property type="entry name" value="APOBEC/CMP_deaminase_Zn-bd"/>
</dbReference>
<evidence type="ECO:0000256" key="2">
    <source>
        <dbReference type="ARBA" id="ARBA00022598"/>
    </source>
</evidence>
<keyword evidence="10" id="KW-0378">Hydrolase</keyword>
<protein>
    <recommendedName>
        <fullName evidence="10 11">Multifunctional fusion protein</fullName>
    </recommendedName>
    <domain>
        <recommendedName>
            <fullName evidence="11">tRNA(Ile)-lysidine synthase</fullName>
            <ecNumber evidence="11">6.3.4.19</ecNumber>
        </recommendedName>
        <alternativeName>
            <fullName evidence="11">tRNA(Ile)-2-lysyl-cytidine synthase</fullName>
        </alternativeName>
        <alternativeName>
            <fullName evidence="11">tRNA(Ile)-lysidine synthetase</fullName>
        </alternativeName>
    </domain>
    <domain>
        <recommendedName>
            <fullName evidence="10">tRNA-specific adenosine deaminase</fullName>
            <ecNumber evidence="10">3.5.4.33</ecNumber>
        </recommendedName>
    </domain>
</protein>
<dbReference type="PANTHER" id="PTHR43033">
    <property type="entry name" value="TRNA(ILE)-LYSIDINE SYNTHASE-RELATED"/>
    <property type="match status" value="1"/>
</dbReference>
<sequence length="528" mass="58473">MPVMETHALEARFKEALARLCPEGRLLAAVSGGGDSVALLYLLKAAGRDTIVAHLDHALRPDSAADAAFVEKLAQRLGFPLETEHVDVRALAHRKRINLEAAAREVRYAFLARVARRWKARCILTAHTLDDNAETVLLQILRGAGRGLGIRPLQRRVARPLLEFSRAELRAYLEARGARWLEDPTNRSLELDRNYLRHAVLPRITARFPHALEALARFSQAQQADDWALEALSARHLIPDRRWPVPAYRALPLERAPEALRRRAIRGVLEALGVRPEARLVADVEAALGGRAQTLPGGVVVRRQRGTLFFIPPTVRFPKVQPPAGLEARPPRPGDYLVFPYGRKRLVDFLNERGVPRELKRRWPVGAVGAEVRWVYGLWPEPDEDRYMRRALVLARAAARQGEVPIGAVLVRDGAVLAEAANAVEASRDATAHAELLALRTALRRVGEKVLPGATLYVTLEPCPMCYGAILEARVARVVYGVENLKAGAFTVHGLEPRVALEAGRVEGECAKVLKDFFARLRPGRDGA</sequence>
<gene>
    <name evidence="10" type="primary">tadA</name>
    <name evidence="11" type="synonym">tilS</name>
    <name evidence="13" type="ordered locus">Marky_1151</name>
</gene>
<comment type="cofactor">
    <cofactor evidence="10">
        <name>Zn(2+)</name>
        <dbReference type="ChEBI" id="CHEBI:29105"/>
    </cofactor>
    <text evidence="10">Binds 1 zinc ion per subunit.</text>
</comment>
<dbReference type="CDD" id="cd01992">
    <property type="entry name" value="TilS_N"/>
    <property type="match status" value="1"/>
</dbReference>
<feature type="binding site" evidence="10">
    <location>
        <position position="433"/>
    </location>
    <ligand>
        <name>Zn(2+)</name>
        <dbReference type="ChEBI" id="CHEBI:29105"/>
        <note>catalytic</note>
    </ligand>
</feature>
<dbReference type="SUPFAM" id="SSF56037">
    <property type="entry name" value="PheT/TilS domain"/>
    <property type="match status" value="1"/>
</dbReference>
<dbReference type="GO" id="GO:0002100">
    <property type="term" value="P:tRNA wobble adenosine to inosine editing"/>
    <property type="evidence" value="ECO:0007669"/>
    <property type="project" value="UniProtKB-UniRule"/>
</dbReference>
<feature type="domain" description="CMP/dCMP-type deaminase" evidence="12">
    <location>
        <begin position="382"/>
        <end position="521"/>
    </location>
</feature>
<reference evidence="13 14" key="1">
    <citation type="journal article" date="2012" name="Stand. Genomic Sci.">
        <title>Complete genome sequence of the aerobic, heterotroph Marinithermus hydrothermalis type strain (T1(T)) from a deep-sea hydrothermal vent chimney.</title>
        <authorList>
            <person name="Copeland A."/>
            <person name="Gu W."/>
            <person name="Yasawong M."/>
            <person name="Lapidus A."/>
            <person name="Lucas S."/>
            <person name="Deshpande S."/>
            <person name="Pagani I."/>
            <person name="Tapia R."/>
            <person name="Cheng J.F."/>
            <person name="Goodwin L.A."/>
            <person name="Pitluck S."/>
            <person name="Liolios K."/>
            <person name="Ivanova N."/>
            <person name="Mavromatis K."/>
            <person name="Mikhailova N."/>
            <person name="Pati A."/>
            <person name="Chen A."/>
            <person name="Palaniappan K."/>
            <person name="Land M."/>
            <person name="Pan C."/>
            <person name="Brambilla E.M."/>
            <person name="Rohde M."/>
            <person name="Tindall B.J."/>
            <person name="Sikorski J."/>
            <person name="Goker M."/>
            <person name="Detter J.C."/>
            <person name="Bristow J."/>
            <person name="Eisen J.A."/>
            <person name="Markowitz V."/>
            <person name="Hugenholtz P."/>
            <person name="Kyrpides N.C."/>
            <person name="Klenk H.P."/>
            <person name="Woyke T."/>
        </authorList>
    </citation>
    <scope>NUCLEOTIDE SEQUENCE [LARGE SCALE GENOMIC DNA]</scope>
    <source>
        <strain evidence="14">DSM 14884 / JCM 11576 / T1</strain>
    </source>
</reference>
<name>F2NP91_MARHT</name>
<dbReference type="InterPro" id="IPR012094">
    <property type="entry name" value="tRNA_Ile_lys_synt"/>
</dbReference>
<evidence type="ECO:0000256" key="6">
    <source>
        <dbReference type="ARBA" id="ARBA00022833"/>
    </source>
</evidence>
<dbReference type="InterPro" id="IPR028883">
    <property type="entry name" value="tRNA_aden_deaminase"/>
</dbReference>
<keyword evidence="2 11" id="KW-0436">Ligase</keyword>
<evidence type="ECO:0000259" key="12">
    <source>
        <dbReference type="PROSITE" id="PS51747"/>
    </source>
</evidence>
<feature type="binding site" evidence="10">
    <location>
        <position position="466"/>
    </location>
    <ligand>
        <name>Zn(2+)</name>
        <dbReference type="ChEBI" id="CHEBI:29105"/>
        <note>catalytic</note>
    </ligand>
</feature>
<organism evidence="13 14">
    <name type="scientific">Marinithermus hydrothermalis (strain DSM 14884 / JCM 11576 / T1)</name>
    <dbReference type="NCBI Taxonomy" id="869210"/>
    <lineage>
        <taxon>Bacteria</taxon>
        <taxon>Thermotogati</taxon>
        <taxon>Deinococcota</taxon>
        <taxon>Deinococci</taxon>
        <taxon>Thermales</taxon>
        <taxon>Thermaceae</taxon>
        <taxon>Marinithermus</taxon>
    </lineage>
</organism>
<dbReference type="CDD" id="cd01285">
    <property type="entry name" value="nucleoside_deaminase"/>
    <property type="match status" value="1"/>
</dbReference>
<dbReference type="KEGG" id="mhd:Marky_1151"/>
<evidence type="ECO:0000256" key="4">
    <source>
        <dbReference type="ARBA" id="ARBA00022723"/>
    </source>
</evidence>
<dbReference type="Pfam" id="PF14437">
    <property type="entry name" value="MafB19-deam"/>
    <property type="match status" value="1"/>
</dbReference>
<dbReference type="eggNOG" id="COG0037">
    <property type="taxonomic scope" value="Bacteria"/>
</dbReference>
<comment type="similarity">
    <text evidence="1">Belongs to the cytidine and deoxycytidylate deaminase family. ADAT2 subfamily.</text>
</comment>
<evidence type="ECO:0000256" key="10">
    <source>
        <dbReference type="HAMAP-Rule" id="MF_00972"/>
    </source>
</evidence>